<evidence type="ECO:0000256" key="5">
    <source>
        <dbReference type="SAM" id="MobiDB-lite"/>
    </source>
</evidence>
<comment type="caution">
    <text evidence="8">The sequence shown here is derived from an EMBL/GenBank/DDBJ whole genome shotgun (WGS) entry which is preliminary data.</text>
</comment>
<dbReference type="PANTHER" id="PTHR10350:SF6">
    <property type="entry name" value="NUCLEAR PORE COMPLEX PROTEIN NUP155"/>
    <property type="match status" value="1"/>
</dbReference>
<dbReference type="GO" id="GO:0017056">
    <property type="term" value="F:structural constituent of nuclear pore"/>
    <property type="evidence" value="ECO:0007669"/>
    <property type="project" value="InterPro"/>
</dbReference>
<dbReference type="GO" id="GO:0036228">
    <property type="term" value="P:protein localization to nuclear inner membrane"/>
    <property type="evidence" value="ECO:0007669"/>
    <property type="project" value="TreeGrafter"/>
</dbReference>
<gene>
    <name evidence="8" type="ORF">FisN_4Hh409</name>
</gene>
<dbReference type="InterPro" id="IPR007187">
    <property type="entry name" value="Nucleoporin_Nup133/Nup155_C"/>
</dbReference>
<dbReference type="EMBL" id="BDSP01000273">
    <property type="protein sequence ID" value="GAX28401.1"/>
    <property type="molecule type" value="Genomic_DNA"/>
</dbReference>
<dbReference type="GO" id="GO:0006405">
    <property type="term" value="P:RNA export from nucleus"/>
    <property type="evidence" value="ECO:0007669"/>
    <property type="project" value="TreeGrafter"/>
</dbReference>
<feature type="region of interest" description="Disordered" evidence="5">
    <location>
        <begin position="601"/>
        <end position="622"/>
    </location>
</feature>
<dbReference type="Gene3D" id="1.25.40.440">
    <property type="entry name" value="Nucleoporin, helical domain, central subdomain"/>
    <property type="match status" value="1"/>
</dbReference>
<evidence type="ECO:0000256" key="2">
    <source>
        <dbReference type="ARBA" id="ARBA00007373"/>
    </source>
</evidence>
<dbReference type="Proteomes" id="UP000198406">
    <property type="component" value="Unassembled WGS sequence"/>
</dbReference>
<evidence type="ECO:0000313" key="8">
    <source>
        <dbReference type="EMBL" id="GAX28401.1"/>
    </source>
</evidence>
<dbReference type="Gene3D" id="1.20.58.1780">
    <property type="match status" value="1"/>
</dbReference>
<protein>
    <submittedName>
        <fullName evidence="8">Nuclear pore complex protein Nup155</fullName>
    </submittedName>
</protein>
<organism evidence="8 9">
    <name type="scientific">Fistulifera solaris</name>
    <name type="common">Oleaginous diatom</name>
    <dbReference type="NCBI Taxonomy" id="1519565"/>
    <lineage>
        <taxon>Eukaryota</taxon>
        <taxon>Sar</taxon>
        <taxon>Stramenopiles</taxon>
        <taxon>Ochrophyta</taxon>
        <taxon>Bacillariophyta</taxon>
        <taxon>Bacillariophyceae</taxon>
        <taxon>Bacillariophycidae</taxon>
        <taxon>Naviculales</taxon>
        <taxon>Naviculaceae</taxon>
        <taxon>Fistulifera</taxon>
    </lineage>
</organism>
<dbReference type="InterPro" id="IPR042537">
    <property type="entry name" value="Nucleoporin_Nup155_C_2"/>
</dbReference>
<evidence type="ECO:0000259" key="6">
    <source>
        <dbReference type="Pfam" id="PF03177"/>
    </source>
</evidence>
<dbReference type="InterPro" id="IPR014908">
    <property type="entry name" value="Nucleoporin_Nup133/Nup155_N"/>
</dbReference>
<feature type="domain" description="Nucleoporin Nup133/Nup155-like N-terminal" evidence="7">
    <location>
        <begin position="299"/>
        <end position="593"/>
    </location>
</feature>
<feature type="domain" description="Nucleoporin Nup133/Nup155-like N-terminal" evidence="7">
    <location>
        <begin position="75"/>
        <end position="227"/>
    </location>
</feature>
<name>A0A1Z5KQY3_FISSO</name>
<dbReference type="InterPro" id="IPR042538">
    <property type="entry name" value="Nucleoporin_Nup155_C_3"/>
</dbReference>
<feature type="domain" description="Nucleoporin Nup133/Nup155-like C-terminal" evidence="6">
    <location>
        <begin position="962"/>
        <end position="1764"/>
    </location>
</feature>
<reference evidence="8 9" key="1">
    <citation type="journal article" date="2015" name="Plant Cell">
        <title>Oil accumulation by the oleaginous diatom Fistulifera solaris as revealed by the genome and transcriptome.</title>
        <authorList>
            <person name="Tanaka T."/>
            <person name="Maeda Y."/>
            <person name="Veluchamy A."/>
            <person name="Tanaka M."/>
            <person name="Abida H."/>
            <person name="Marechal E."/>
            <person name="Bowler C."/>
            <person name="Muto M."/>
            <person name="Sunaga Y."/>
            <person name="Tanaka M."/>
            <person name="Yoshino T."/>
            <person name="Taniguchi T."/>
            <person name="Fukuda Y."/>
            <person name="Nemoto M."/>
            <person name="Matsumoto M."/>
            <person name="Wong P.S."/>
            <person name="Aburatani S."/>
            <person name="Fujibuchi W."/>
        </authorList>
    </citation>
    <scope>NUCLEOTIDE SEQUENCE [LARGE SCALE GENOMIC DNA]</scope>
    <source>
        <strain evidence="8 9">JPCC DA0580</strain>
    </source>
</reference>
<dbReference type="InterPro" id="IPR004870">
    <property type="entry name" value="Nucleoporin_Nup155"/>
</dbReference>
<dbReference type="OrthoDB" id="338970at2759"/>
<dbReference type="GO" id="GO:0000972">
    <property type="term" value="P:transcription-dependent tethering of RNA polymerase II gene DNA at nuclear periphery"/>
    <property type="evidence" value="ECO:0007669"/>
    <property type="project" value="TreeGrafter"/>
</dbReference>
<dbReference type="Pfam" id="PF08801">
    <property type="entry name" value="Nucleoporin_N"/>
    <property type="match status" value="2"/>
</dbReference>
<evidence type="ECO:0000256" key="3">
    <source>
        <dbReference type="ARBA" id="ARBA00022448"/>
    </source>
</evidence>
<dbReference type="GO" id="GO:0044611">
    <property type="term" value="C:nuclear pore inner ring"/>
    <property type="evidence" value="ECO:0007669"/>
    <property type="project" value="TreeGrafter"/>
</dbReference>
<evidence type="ECO:0000313" key="9">
    <source>
        <dbReference type="Proteomes" id="UP000198406"/>
    </source>
</evidence>
<comment type="subcellular location">
    <subcellularLocation>
        <location evidence="1">Nucleus</location>
    </subcellularLocation>
</comment>
<evidence type="ECO:0000256" key="1">
    <source>
        <dbReference type="ARBA" id="ARBA00004123"/>
    </source>
</evidence>
<evidence type="ECO:0000259" key="7">
    <source>
        <dbReference type="Pfam" id="PF08801"/>
    </source>
</evidence>
<dbReference type="GO" id="GO:0006606">
    <property type="term" value="P:protein import into nucleus"/>
    <property type="evidence" value="ECO:0007669"/>
    <property type="project" value="TreeGrafter"/>
</dbReference>
<keyword evidence="9" id="KW-1185">Reference proteome</keyword>
<evidence type="ECO:0000256" key="4">
    <source>
        <dbReference type="ARBA" id="ARBA00023242"/>
    </source>
</evidence>
<keyword evidence="4" id="KW-0539">Nucleus</keyword>
<dbReference type="Gene3D" id="1.20.120.1880">
    <property type="entry name" value="Nucleoporin, helical C-terminal domain"/>
    <property type="match status" value="1"/>
</dbReference>
<feature type="compositionally biased region" description="Polar residues" evidence="5">
    <location>
        <begin position="704"/>
        <end position="721"/>
    </location>
</feature>
<proteinExistence type="inferred from homology"/>
<feature type="region of interest" description="Disordered" evidence="5">
    <location>
        <begin position="686"/>
        <end position="721"/>
    </location>
</feature>
<dbReference type="InParanoid" id="A0A1Z5KQY3"/>
<dbReference type="PANTHER" id="PTHR10350">
    <property type="entry name" value="NUCLEAR PORE COMPLEX PROTEIN NUP155"/>
    <property type="match status" value="1"/>
</dbReference>
<sequence>MTSIQSQFAAQLADFWKDDFAPLEAAGKAVLNCLREDEAAPDADLYRRISNSSTGAHAYFDDDSSKIALQWKHVQSDPLPALLSQQLSTVQSHSLMGLLAPASLAWMSVDHKLYLWSFQRNLQNESLLCFEIPSQQCVVSVGLVKPKKGVFKDDVKWGVVVTTPEEIFFCALVQCDASNPDGVAWRLVPTSFTLPTDGVRILSIAGTASGRIFLGGDDGCVYEMSYEGRIPDKNQSSARDLEIYLNQFYENGEKLPNVIITDADDRVIQENEAKPLAFGKRAWSAISGEDEAYEEQPRKVRKLNRTSDSFLRAILPDFISNQAAALFGGKNATGGGGIVQIAVDEERQTLYTLGVKGWICAFDLRSQSSSGDIRLASVMDTVKTSRLYLEAVSRGQVVPPNTLHSSVLGALVFPGGSQAAQSGVGGMDGARNILKIANSPVDRSSASSFVGENVLKPVSIQVVAPSESCRVTLVAITQGGLRLYISSLAPSVFNHGTASALQSNGTGRTMSNILAPHSRLTVCHMRAPPLKSSEKGVLDTSSPVEGAILPRYSSPLKINAAWYEKGNFVAAVEENYSALNGQTDQNPSNKPQRGDIIVATSPDASRHLAASSRLSGENGTKENIDDKERFLGVGGISEAVSFPMSMAFGIRDRDSVTPGGAIWQIASLHEGRSPLFDLLLHSMTPSESELGVGPPPAFYPSARTGKTGNDPNQSSQNSSTDLIDSKLSTTALSVVGSVLAKLLLARPISMNGMPAQIASTSTGENGISRRKQKCYRISSHDASNGFSSTAEEKSGAVSNIAKTAGSQSPLKSARLRPGLLKPPPAALNLFSTQHLDYRPREIVAVNAGGLHYFQLEGHLHQLANAILSARERVRDDATVSRFFSGFGYKEGCAMCITLAIGCVEVSNADLRRLAMDAAFARALAPRLIPSEEFNTSNGSSRSVVSTGTSDPMVPKGFEFKPSALCESLYSTLSRLVRPVWNKPVVVVTEGPLIKRQWSKVALQAPAKVEILLNETTLDEISRPLRNFQSEVRSRLSRAVSSVPGSAQPNSMEIDAMDGWSDDSQFLTRALQYQNQSRTIQNGTVTNLSIEEAESIARLIEEKNIHSLYRLLSRVVQLLNLLNLLRRAQVSAELHEVDWGMLHGLTFWQLVGTLEGQDRLESLLNALVTHSAADDSGTKSLTAKADDLVDKLGYQCYLFFSPGSRFAYSGLRKAAQALNCHPESALRRELKQAAKLKLKQAAQHWRSATLVTGHAIHTKEKESYKEIAQRAIQYGSPLAMAVAKLIQLDDVDTAVDVCLSVASNFRRMSGGRDTTGFELHSQTTDQLGWEHNLYHKRPDQVESGVGQSTSFKGARHTAAYGTDVSSEDVVATCYALIFYHLSFLLKSPQQLLSRSMLEVCSSSTDSNFLEAFYSYMLESGNEDTLLRIISPHLEEWLRKKEDQDLLWRYFSIQGRQLEAGQELFLRGCAKDTKIPLSTRIEYLSKALSALRIAMKDAHGVGEIGHKVDEVDESLQVARIQSQILQAIESNTSDWRSEISEEKIDALKFSLVNVSDLYNDYAVALELYESCLQIRHICRHDDPDATRFLWKHIICKEFLPCATRSDDNCQFLKGWVAEIGRDAEVVPLSIVNNGGGTSFCVFENGDWIKSVEDKVVALGQQLYGKGRDYVAPPKLLLSYLDELCGALPGILRPEWPLIILARIGVPYLSILDTFETLNRYEIHGFVREQDDERWKREMHAIIELLRHWVASARSSARDSKAWQELSRSVTSGKLMPKIDDLRVQLETHSNTAALQESIRVIMHEIQSIA</sequence>
<comment type="similarity">
    <text evidence="2">Belongs to the non-repetitive/WGA-negative nucleoporin family.</text>
</comment>
<keyword evidence="3" id="KW-0813">Transport</keyword>
<dbReference type="Pfam" id="PF03177">
    <property type="entry name" value="Nucleoporin_C"/>
    <property type="match status" value="1"/>
</dbReference>
<accession>A0A1Z5KQY3</accession>